<evidence type="ECO:0000256" key="1">
    <source>
        <dbReference type="SAM" id="MobiDB-lite"/>
    </source>
</evidence>
<proteinExistence type="predicted"/>
<feature type="compositionally biased region" description="Low complexity" evidence="1">
    <location>
        <begin position="42"/>
        <end position="53"/>
    </location>
</feature>
<dbReference type="AlphaFoldDB" id="A0A6A5EZD5"/>
<dbReference type="EMBL" id="VHII01000014">
    <property type="protein sequence ID" value="KAF1381064.1"/>
    <property type="molecule type" value="Genomic_DNA"/>
</dbReference>
<evidence type="ECO:0000313" key="2">
    <source>
        <dbReference type="EMBL" id="KAF1381064.1"/>
    </source>
</evidence>
<sequence length="460" mass="49028">MQGGSREMAGGESVSDSGTDAVLTLCPIEDLSLGRGRDEPESCSSSEPSLEWSPGRDILSLESSSGGGGTCSPGTGGESFGGLGSEDFPLQRGHILVASPVVSETEGEADGGDVADWIGAEYFELRESIRNPSFGEEEDMWAYMSRKQKKGRKKRMKRIGAPGLLLQAGLVGTGRESARTLARGAQPTVDPVAGASIMAQDPPRCSLPTFLMPTVSEPPPRPASPVCPPLHAATGDLPMQTVSETPPRPASPVCPPLHAATGVLVPPTAAEMMDTANLVLPTDAEVTSTCAEDPGASVLANPSNKKRKSEHGHVHFVIPDRVTRGTQTDPVLISAYPGAHDSNGPFFKIFRCRLIYGRLKRTKIHPQSTGNPGVWKLFTHIRPGCFRDSWLVALTQDNAISYVEGATLLRSVEAVSFDNDAGYIPVRKDWYISPGTNKQFLVLSDYGGNILVIILDRSTL</sequence>
<name>A0A6A5EZD5_PERFL</name>
<keyword evidence="3" id="KW-1185">Reference proteome</keyword>
<comment type="caution">
    <text evidence="2">The sequence shown here is derived from an EMBL/GenBank/DDBJ whole genome shotgun (WGS) entry which is preliminary data.</text>
</comment>
<gene>
    <name evidence="2" type="ORF">PFLUV_G00170580</name>
</gene>
<accession>A0A6A5EZD5</accession>
<feature type="compositionally biased region" description="Gly residues" evidence="1">
    <location>
        <begin position="65"/>
        <end position="84"/>
    </location>
</feature>
<organism evidence="2 3">
    <name type="scientific">Perca fluviatilis</name>
    <name type="common">European perch</name>
    <dbReference type="NCBI Taxonomy" id="8168"/>
    <lineage>
        <taxon>Eukaryota</taxon>
        <taxon>Metazoa</taxon>
        <taxon>Chordata</taxon>
        <taxon>Craniata</taxon>
        <taxon>Vertebrata</taxon>
        <taxon>Euteleostomi</taxon>
        <taxon>Actinopterygii</taxon>
        <taxon>Neopterygii</taxon>
        <taxon>Teleostei</taxon>
        <taxon>Neoteleostei</taxon>
        <taxon>Acanthomorphata</taxon>
        <taxon>Eupercaria</taxon>
        <taxon>Perciformes</taxon>
        <taxon>Percoidei</taxon>
        <taxon>Percidae</taxon>
        <taxon>Percinae</taxon>
        <taxon>Perca</taxon>
    </lineage>
</organism>
<dbReference type="Proteomes" id="UP000465112">
    <property type="component" value="Chromosome 14"/>
</dbReference>
<protein>
    <submittedName>
        <fullName evidence="2">Uncharacterized protein</fullName>
    </submittedName>
</protein>
<reference evidence="2 3" key="1">
    <citation type="submission" date="2019-06" db="EMBL/GenBank/DDBJ databases">
        <title>A chromosome-scale genome assembly of the European perch, Perca fluviatilis.</title>
        <authorList>
            <person name="Roques C."/>
            <person name="Zahm M."/>
            <person name="Cabau C."/>
            <person name="Klopp C."/>
            <person name="Bouchez O."/>
            <person name="Donnadieu C."/>
            <person name="Kuhl H."/>
            <person name="Gislard M."/>
            <person name="Guendouz S."/>
            <person name="Journot L."/>
            <person name="Haffray P."/>
            <person name="Bestin A."/>
            <person name="Morvezen R."/>
            <person name="Feron R."/>
            <person name="Wen M."/>
            <person name="Jouanno E."/>
            <person name="Herpin A."/>
            <person name="Schartl M."/>
            <person name="Postlethwait J."/>
            <person name="Schaerlinger B."/>
            <person name="Chardard D."/>
            <person name="Lecocq T."/>
            <person name="Poncet C."/>
            <person name="Jaffrelo L."/>
            <person name="Lampietro C."/>
            <person name="Guiguen Y."/>
        </authorList>
    </citation>
    <scope>NUCLEOTIDE SEQUENCE [LARGE SCALE GENOMIC DNA]</scope>
    <source>
        <tissue evidence="2">Blood</tissue>
    </source>
</reference>
<evidence type="ECO:0000313" key="3">
    <source>
        <dbReference type="Proteomes" id="UP000465112"/>
    </source>
</evidence>
<feature type="region of interest" description="Disordered" evidence="1">
    <location>
        <begin position="1"/>
        <end position="85"/>
    </location>
</feature>